<dbReference type="EMBL" id="CT868668">
    <property type="protein sequence ID" value="CAK92469.1"/>
    <property type="molecule type" value="Genomic_DNA"/>
</dbReference>
<dbReference type="InParanoid" id="A0EB02"/>
<name>A0EB02_PARTE</name>
<protein>
    <submittedName>
        <fullName evidence="1">Uncharacterized protein</fullName>
    </submittedName>
</protein>
<dbReference type="AlphaFoldDB" id="A0EB02"/>
<keyword evidence="2" id="KW-1185">Reference proteome</keyword>
<proteinExistence type="predicted"/>
<organism evidence="1 2">
    <name type="scientific">Paramecium tetraurelia</name>
    <dbReference type="NCBI Taxonomy" id="5888"/>
    <lineage>
        <taxon>Eukaryota</taxon>
        <taxon>Sar</taxon>
        <taxon>Alveolata</taxon>
        <taxon>Ciliophora</taxon>
        <taxon>Intramacronucleata</taxon>
        <taxon>Oligohymenophorea</taxon>
        <taxon>Peniculida</taxon>
        <taxon>Parameciidae</taxon>
        <taxon>Paramecium</taxon>
    </lineage>
</organism>
<sequence length="297" mass="34979">MSCAYHIGNQIQLICLAPHKCKFQRKLCGECLFEHEVDVKLYIAPIKKFQELVTQKLELSKPNNELELTAQILNFKTILSSTQNMLKQIWDQLTESIKQIFDMIEMEDKSYQKIISNNVNPTELSNTDLEKLVQIVEGKSLDFWKEKKNSYLKRLEFTKACLDQETRAFCERLNKERKSIMQLITMVGNSQENTQSITLIEQVYKRKKDLYEVLIQTKNIDGSFLNEIIAMLKKEKITNCLEFFSKQIKDQTQLKFIANVILNINEIDFNKKNYSLKENEQISKNVMKKNIFRKTNH</sequence>
<evidence type="ECO:0000313" key="2">
    <source>
        <dbReference type="Proteomes" id="UP000000600"/>
    </source>
</evidence>
<gene>
    <name evidence="1" type="ORF">GSPATT00025203001</name>
</gene>
<dbReference type="PANTHER" id="PTHR45333">
    <property type="entry name" value="MEMBRANE PROTEIN-RELATED"/>
    <property type="match status" value="1"/>
</dbReference>
<dbReference type="KEGG" id="ptm:GSPATT00025203001"/>
<dbReference type="HOGENOM" id="CLU_935262_0_0_1"/>
<accession>A0EB02</accession>
<dbReference type="PANTHER" id="PTHR45333:SF1">
    <property type="entry name" value="CHROMOSOME UNDETERMINED SCAFFOLD_625, WHOLE GENOME SHOTGUN SEQUENCE"/>
    <property type="match status" value="1"/>
</dbReference>
<evidence type="ECO:0000313" key="1">
    <source>
        <dbReference type="EMBL" id="CAK92469.1"/>
    </source>
</evidence>
<dbReference type="RefSeq" id="XP_001459866.1">
    <property type="nucleotide sequence ID" value="XM_001459829.1"/>
</dbReference>
<reference evidence="1 2" key="1">
    <citation type="journal article" date="2006" name="Nature">
        <title>Global trends of whole-genome duplications revealed by the ciliate Paramecium tetraurelia.</title>
        <authorList>
            <consortium name="Genoscope"/>
            <person name="Aury J.-M."/>
            <person name="Jaillon O."/>
            <person name="Duret L."/>
            <person name="Noel B."/>
            <person name="Jubin C."/>
            <person name="Porcel B.M."/>
            <person name="Segurens B."/>
            <person name="Daubin V."/>
            <person name="Anthouard V."/>
            <person name="Aiach N."/>
            <person name="Arnaiz O."/>
            <person name="Billaut A."/>
            <person name="Beisson J."/>
            <person name="Blanc I."/>
            <person name="Bouhouche K."/>
            <person name="Camara F."/>
            <person name="Duharcourt S."/>
            <person name="Guigo R."/>
            <person name="Gogendeau D."/>
            <person name="Katinka M."/>
            <person name="Keller A.-M."/>
            <person name="Kissmehl R."/>
            <person name="Klotz C."/>
            <person name="Koll F."/>
            <person name="Le Moue A."/>
            <person name="Lepere C."/>
            <person name="Malinsky S."/>
            <person name="Nowacki M."/>
            <person name="Nowak J.K."/>
            <person name="Plattner H."/>
            <person name="Poulain J."/>
            <person name="Ruiz F."/>
            <person name="Serrano V."/>
            <person name="Zagulski M."/>
            <person name="Dessen P."/>
            <person name="Betermier M."/>
            <person name="Weissenbach J."/>
            <person name="Scarpelli C."/>
            <person name="Schachter V."/>
            <person name="Sperling L."/>
            <person name="Meyer E."/>
            <person name="Cohen J."/>
            <person name="Wincker P."/>
        </authorList>
    </citation>
    <scope>NUCLEOTIDE SEQUENCE [LARGE SCALE GENOMIC DNA]</scope>
    <source>
        <strain evidence="1 2">Stock d4-2</strain>
    </source>
</reference>
<dbReference type="GeneID" id="5045651"/>
<dbReference type="Proteomes" id="UP000000600">
    <property type="component" value="Unassembled WGS sequence"/>
</dbReference>
<dbReference type="OMA" id="ENCELMR"/>
<dbReference type="OrthoDB" id="317829at2759"/>